<organism evidence="8 9">
    <name type="scientific">Aurantiacibacter flavus</name>
    <dbReference type="NCBI Taxonomy" id="3145232"/>
    <lineage>
        <taxon>Bacteria</taxon>
        <taxon>Pseudomonadati</taxon>
        <taxon>Pseudomonadota</taxon>
        <taxon>Alphaproteobacteria</taxon>
        <taxon>Sphingomonadales</taxon>
        <taxon>Erythrobacteraceae</taxon>
        <taxon>Aurantiacibacter</taxon>
    </lineage>
</organism>
<feature type="domain" description="DUF3817" evidence="7">
    <location>
        <begin position="4"/>
        <end position="88"/>
    </location>
</feature>
<proteinExistence type="predicted"/>
<dbReference type="RefSeq" id="WP_346783359.1">
    <property type="nucleotide sequence ID" value="NZ_JBDLBR010000001.1"/>
</dbReference>
<keyword evidence="9" id="KW-1185">Reference proteome</keyword>
<dbReference type="InterPro" id="IPR023845">
    <property type="entry name" value="DUF3817_TM"/>
</dbReference>
<keyword evidence="4 6" id="KW-1133">Transmembrane helix</keyword>
<evidence type="ECO:0000256" key="1">
    <source>
        <dbReference type="ARBA" id="ARBA00004651"/>
    </source>
</evidence>
<reference evidence="8 9" key="1">
    <citation type="submission" date="2024-05" db="EMBL/GenBank/DDBJ databases">
        <authorList>
            <person name="Park S."/>
        </authorList>
    </citation>
    <scope>NUCLEOTIDE SEQUENCE [LARGE SCALE GENOMIC DNA]</scope>
    <source>
        <strain evidence="8 9">DGU5</strain>
    </source>
</reference>
<dbReference type="PANTHER" id="PTHR40077">
    <property type="entry name" value="MEMBRANE PROTEIN-RELATED"/>
    <property type="match status" value="1"/>
</dbReference>
<keyword evidence="2" id="KW-1003">Cell membrane</keyword>
<comment type="subcellular location">
    <subcellularLocation>
        <location evidence="1">Cell membrane</location>
        <topology evidence="1">Multi-pass membrane protein</topology>
    </subcellularLocation>
</comment>
<evidence type="ECO:0000259" key="7">
    <source>
        <dbReference type="Pfam" id="PF12823"/>
    </source>
</evidence>
<keyword evidence="3 6" id="KW-0812">Transmembrane</keyword>
<dbReference type="Pfam" id="PF12823">
    <property type="entry name" value="DUF3817"/>
    <property type="match status" value="1"/>
</dbReference>
<evidence type="ECO:0000256" key="6">
    <source>
        <dbReference type="SAM" id="Phobius"/>
    </source>
</evidence>
<dbReference type="PANTHER" id="PTHR40077:SF1">
    <property type="entry name" value="MEMBRANE PROTEIN"/>
    <property type="match status" value="1"/>
</dbReference>
<evidence type="ECO:0000313" key="9">
    <source>
        <dbReference type="Proteomes" id="UP001484535"/>
    </source>
</evidence>
<accession>A0ABV0CVM0</accession>
<evidence type="ECO:0000313" key="8">
    <source>
        <dbReference type="EMBL" id="MEN7535897.1"/>
    </source>
</evidence>
<evidence type="ECO:0000256" key="4">
    <source>
        <dbReference type="ARBA" id="ARBA00022989"/>
    </source>
</evidence>
<evidence type="ECO:0000256" key="5">
    <source>
        <dbReference type="ARBA" id="ARBA00023136"/>
    </source>
</evidence>
<dbReference type="EMBL" id="JBDLBR010000001">
    <property type="protein sequence ID" value="MEN7535897.1"/>
    <property type="molecule type" value="Genomic_DNA"/>
</dbReference>
<comment type="caution">
    <text evidence="8">The sequence shown here is derived from an EMBL/GenBank/DDBJ whole genome shotgun (WGS) entry which is preliminary data.</text>
</comment>
<feature type="transmembrane region" description="Helical" evidence="6">
    <location>
        <begin position="37"/>
        <end position="58"/>
    </location>
</feature>
<protein>
    <submittedName>
        <fullName evidence="8">DUF3817 domain-containing protein</fullName>
    </submittedName>
</protein>
<gene>
    <name evidence="8" type="ORF">ABDJ38_01770</name>
</gene>
<sequence>MKMLQAFRMVAFIEGITTILLFLVAMPLKYGLGYDALIRPFGMAHGVAWLAYLAAMAVCLPGKGFTIAEWLRTFVFALFPTGTFLNDPLIARRQEQLSRA</sequence>
<evidence type="ECO:0000256" key="2">
    <source>
        <dbReference type="ARBA" id="ARBA00022475"/>
    </source>
</evidence>
<feature type="transmembrane region" description="Helical" evidence="6">
    <location>
        <begin position="6"/>
        <end position="25"/>
    </location>
</feature>
<name>A0ABV0CVM0_9SPHN</name>
<dbReference type="NCBIfam" id="TIGR03954">
    <property type="entry name" value="integ_memb_HG"/>
    <property type="match status" value="1"/>
</dbReference>
<evidence type="ECO:0000256" key="3">
    <source>
        <dbReference type="ARBA" id="ARBA00022692"/>
    </source>
</evidence>
<dbReference type="Proteomes" id="UP001484535">
    <property type="component" value="Unassembled WGS sequence"/>
</dbReference>
<keyword evidence="5 6" id="KW-0472">Membrane</keyword>